<evidence type="ECO:0000256" key="1">
    <source>
        <dbReference type="RuleBase" id="RU369095"/>
    </source>
</evidence>
<dbReference type="PANTHER" id="PTHR12357">
    <property type="entry name" value="YTH YT521-B HOMOLOGY DOMAIN-CONTAINING"/>
    <property type="match status" value="1"/>
</dbReference>
<dbReference type="GO" id="GO:0048024">
    <property type="term" value="P:regulation of mRNA splicing, via spliceosome"/>
    <property type="evidence" value="ECO:0007669"/>
    <property type="project" value="TreeGrafter"/>
</dbReference>
<dbReference type="Gene3D" id="3.10.590.10">
    <property type="entry name" value="ph1033 like domains"/>
    <property type="match status" value="1"/>
</dbReference>
<evidence type="ECO:0000313" key="4">
    <source>
        <dbReference type="EMBL" id="CAI0414097.1"/>
    </source>
</evidence>
<protein>
    <recommendedName>
        <fullName evidence="1">YTH domain-containing family protein</fullName>
    </recommendedName>
</protein>
<sequence length="107" mass="11927">MSSDTGKENASVVDSSVTDWKLDMGNSDDLESPSYKGDGDGYTRSVNASRHMVGKQSVSIKGRLYDTRYFIIKSLNSHNLQLSVDKGIWATQVMNEPILEEAFHVRL</sequence>
<dbReference type="GO" id="GO:0000398">
    <property type="term" value="P:mRNA splicing, via spliceosome"/>
    <property type="evidence" value="ECO:0007669"/>
    <property type="project" value="TreeGrafter"/>
</dbReference>
<feature type="region of interest" description="Disordered" evidence="2">
    <location>
        <begin position="18"/>
        <end position="54"/>
    </location>
</feature>
<comment type="function">
    <text evidence="1">Specifically recognizes and binds N6-methyladenosine (m6A)-containing RNAs, and regulates mRNA stability. M6A is a modification present at internal sites of mRNAs and some non-coding RNAs and plays a role in mRNA stability and processing.</text>
</comment>
<dbReference type="GO" id="GO:0005654">
    <property type="term" value="C:nucleoplasm"/>
    <property type="evidence" value="ECO:0007669"/>
    <property type="project" value="TreeGrafter"/>
</dbReference>
<dbReference type="PROSITE" id="PS50882">
    <property type="entry name" value="YTH"/>
    <property type="match status" value="1"/>
</dbReference>
<dbReference type="AlphaFoldDB" id="A0AAV0JVU6"/>
<keyword evidence="1" id="KW-0694">RNA-binding</keyword>
<comment type="similarity">
    <text evidence="1">Belongs to the YTHDF family.</text>
</comment>
<dbReference type="GO" id="GO:1990247">
    <property type="term" value="F:N6-methyladenosine-containing RNA reader activity"/>
    <property type="evidence" value="ECO:0007669"/>
    <property type="project" value="UniProtKB-UniRule"/>
</dbReference>
<keyword evidence="5" id="KW-1185">Reference proteome</keyword>
<dbReference type="Pfam" id="PF04146">
    <property type="entry name" value="YTH"/>
    <property type="match status" value="1"/>
</dbReference>
<proteinExistence type="inferred from homology"/>
<feature type="domain" description="YTH" evidence="3">
    <location>
        <begin position="67"/>
        <end position="107"/>
    </location>
</feature>
<dbReference type="PANTHER" id="PTHR12357:SF3">
    <property type="entry name" value="YTH DOMAIN-CONTAINING PROTEIN 1"/>
    <property type="match status" value="1"/>
</dbReference>
<dbReference type="InterPro" id="IPR045168">
    <property type="entry name" value="YTH_prot"/>
</dbReference>
<dbReference type="Proteomes" id="UP001154282">
    <property type="component" value="Unassembled WGS sequence"/>
</dbReference>
<reference evidence="4" key="1">
    <citation type="submission" date="2022-08" db="EMBL/GenBank/DDBJ databases">
        <authorList>
            <person name="Gutierrez-Valencia J."/>
        </authorList>
    </citation>
    <scope>NUCLEOTIDE SEQUENCE</scope>
</reference>
<evidence type="ECO:0000256" key="2">
    <source>
        <dbReference type="SAM" id="MobiDB-lite"/>
    </source>
</evidence>
<evidence type="ECO:0000259" key="3">
    <source>
        <dbReference type="PROSITE" id="PS50882"/>
    </source>
</evidence>
<dbReference type="EMBL" id="CAMGYJ010000005">
    <property type="protein sequence ID" value="CAI0414097.1"/>
    <property type="molecule type" value="Genomic_DNA"/>
</dbReference>
<dbReference type="InterPro" id="IPR007275">
    <property type="entry name" value="YTH_domain"/>
</dbReference>
<accession>A0AAV0JVU6</accession>
<comment type="caution">
    <text evidence="4">The sequence shown here is derived from an EMBL/GenBank/DDBJ whole genome shotgun (WGS) entry which is preliminary data.</text>
</comment>
<organism evidence="4 5">
    <name type="scientific">Linum tenue</name>
    <dbReference type="NCBI Taxonomy" id="586396"/>
    <lineage>
        <taxon>Eukaryota</taxon>
        <taxon>Viridiplantae</taxon>
        <taxon>Streptophyta</taxon>
        <taxon>Embryophyta</taxon>
        <taxon>Tracheophyta</taxon>
        <taxon>Spermatophyta</taxon>
        <taxon>Magnoliopsida</taxon>
        <taxon>eudicotyledons</taxon>
        <taxon>Gunneridae</taxon>
        <taxon>Pentapetalae</taxon>
        <taxon>rosids</taxon>
        <taxon>fabids</taxon>
        <taxon>Malpighiales</taxon>
        <taxon>Linaceae</taxon>
        <taxon>Linum</taxon>
    </lineage>
</organism>
<evidence type="ECO:0000313" key="5">
    <source>
        <dbReference type="Proteomes" id="UP001154282"/>
    </source>
</evidence>
<name>A0AAV0JVU6_9ROSI</name>
<dbReference type="GO" id="GO:0003729">
    <property type="term" value="F:mRNA binding"/>
    <property type="evidence" value="ECO:0007669"/>
    <property type="project" value="UniProtKB-UniRule"/>
</dbReference>
<gene>
    <name evidence="4" type="ORF">LITE_LOCUS16182</name>
</gene>